<protein>
    <submittedName>
        <fullName evidence="7">Ubiquinone/menaquinone biosynthesis C-methylase UbiE</fullName>
    </submittedName>
</protein>
<dbReference type="RefSeq" id="WP_253891325.1">
    <property type="nucleotide sequence ID" value="NZ_BAAAVB010000023.1"/>
</dbReference>
<dbReference type="InterPro" id="IPR041698">
    <property type="entry name" value="Methyltransf_25"/>
</dbReference>
<comment type="pathway">
    <text evidence="4">Phospholipid metabolism.</text>
</comment>
<evidence type="ECO:0000256" key="2">
    <source>
        <dbReference type="ARBA" id="ARBA00022603"/>
    </source>
</evidence>
<comment type="pathway">
    <text evidence="1">Lipid metabolism.</text>
</comment>
<dbReference type="PANTHER" id="PTHR44307:SF2">
    <property type="entry name" value="PHOSPHOETHANOLAMINE METHYLTRANSFERASE ISOFORM X1"/>
    <property type="match status" value="1"/>
</dbReference>
<proteinExistence type="predicted"/>
<evidence type="ECO:0000259" key="6">
    <source>
        <dbReference type="Pfam" id="PF13649"/>
    </source>
</evidence>
<comment type="caution">
    <text evidence="7">The sequence shown here is derived from an EMBL/GenBank/DDBJ whole genome shotgun (WGS) entry which is preliminary data.</text>
</comment>
<evidence type="ECO:0000313" key="8">
    <source>
        <dbReference type="Proteomes" id="UP001205185"/>
    </source>
</evidence>
<dbReference type="Pfam" id="PF13649">
    <property type="entry name" value="Methyltransf_25"/>
    <property type="match status" value="1"/>
</dbReference>
<dbReference type="Proteomes" id="UP001205185">
    <property type="component" value="Unassembled WGS sequence"/>
</dbReference>
<dbReference type="SUPFAM" id="SSF53335">
    <property type="entry name" value="S-adenosyl-L-methionine-dependent methyltransferases"/>
    <property type="match status" value="1"/>
</dbReference>
<sequence>MTTTEFEPGRFKATQRANWNAMSGGWLTWQDKFERGGATISERLIEQAALRPGHRVLDIGTGIGEPALRAARVVGPTGRVTAIDLAEEMVAIATARAADELGPDDAPVEVRQGDVESLDLPAAGHDAVLSRWGLMFAVDHIAAFRAIAAVLRPGGTLAASVWGEPAEAPMISRGFRVLAERLELPTPPPGEPNPYSMSDAEQTELELRAAGFTDIEITDEIAPFWLTDTAEYVEFYRTCSPPGLLTMIEKRYGSADDPDTWAAIAASVAGFRDPDGVIRLPSRTLVIRAATPS</sequence>
<keyword evidence="2" id="KW-0489">Methyltransferase</keyword>
<keyword evidence="8" id="KW-1185">Reference proteome</keyword>
<organism evidence="7 8">
    <name type="scientific">Actinokineospora diospyrosa</name>
    <dbReference type="NCBI Taxonomy" id="103728"/>
    <lineage>
        <taxon>Bacteria</taxon>
        <taxon>Bacillati</taxon>
        <taxon>Actinomycetota</taxon>
        <taxon>Actinomycetes</taxon>
        <taxon>Pseudonocardiales</taxon>
        <taxon>Pseudonocardiaceae</taxon>
        <taxon>Actinokineospora</taxon>
    </lineage>
</organism>
<evidence type="ECO:0000313" key="7">
    <source>
        <dbReference type="EMBL" id="MCP2274092.1"/>
    </source>
</evidence>
<keyword evidence="3" id="KW-0808">Transferase</keyword>
<gene>
    <name evidence="7" type="ORF">LV75_006626</name>
</gene>
<keyword evidence="7" id="KW-0830">Ubiquinone</keyword>
<feature type="domain" description="Methyltransferase" evidence="6">
    <location>
        <begin position="56"/>
        <end position="155"/>
    </location>
</feature>
<accession>A0ABT1IN50</accession>
<evidence type="ECO:0000256" key="1">
    <source>
        <dbReference type="ARBA" id="ARBA00005189"/>
    </source>
</evidence>
<dbReference type="CDD" id="cd02440">
    <property type="entry name" value="AdoMet_MTases"/>
    <property type="match status" value="1"/>
</dbReference>
<comment type="catalytic activity">
    <reaction evidence="5">
        <text>phosphoethanolamine + S-adenosyl-L-methionine = N-methylethanolamine phosphate + S-adenosyl-L-homocysteine + H(+)</text>
        <dbReference type="Rhea" id="RHEA:20365"/>
        <dbReference type="ChEBI" id="CHEBI:15378"/>
        <dbReference type="ChEBI" id="CHEBI:57781"/>
        <dbReference type="ChEBI" id="CHEBI:57856"/>
        <dbReference type="ChEBI" id="CHEBI:58190"/>
        <dbReference type="ChEBI" id="CHEBI:59789"/>
        <dbReference type="EC" id="2.1.1.103"/>
    </reaction>
    <physiologicalReaction direction="left-to-right" evidence="5">
        <dbReference type="Rhea" id="RHEA:20366"/>
    </physiologicalReaction>
</comment>
<dbReference type="InterPro" id="IPR029063">
    <property type="entry name" value="SAM-dependent_MTases_sf"/>
</dbReference>
<dbReference type="EMBL" id="JAMTCO010000021">
    <property type="protein sequence ID" value="MCP2274092.1"/>
    <property type="molecule type" value="Genomic_DNA"/>
</dbReference>
<reference evidence="7 8" key="1">
    <citation type="submission" date="2022-06" db="EMBL/GenBank/DDBJ databases">
        <title>Genomic Encyclopedia of Archaeal and Bacterial Type Strains, Phase II (KMG-II): from individual species to whole genera.</title>
        <authorList>
            <person name="Goeker M."/>
        </authorList>
    </citation>
    <scope>NUCLEOTIDE SEQUENCE [LARGE SCALE GENOMIC DNA]</scope>
    <source>
        <strain evidence="7 8">DSM 44255</strain>
    </source>
</reference>
<dbReference type="PANTHER" id="PTHR44307">
    <property type="entry name" value="PHOSPHOETHANOLAMINE METHYLTRANSFERASE"/>
    <property type="match status" value="1"/>
</dbReference>
<dbReference type="Gene3D" id="3.40.50.150">
    <property type="entry name" value="Vaccinia Virus protein VP39"/>
    <property type="match status" value="1"/>
</dbReference>
<name>A0ABT1IN50_9PSEU</name>
<evidence type="ECO:0000256" key="5">
    <source>
        <dbReference type="ARBA" id="ARBA00047622"/>
    </source>
</evidence>
<evidence type="ECO:0000256" key="4">
    <source>
        <dbReference type="ARBA" id="ARBA00025707"/>
    </source>
</evidence>
<evidence type="ECO:0000256" key="3">
    <source>
        <dbReference type="ARBA" id="ARBA00022679"/>
    </source>
</evidence>